<dbReference type="OrthoDB" id="3450116at2"/>
<dbReference type="AlphaFoldDB" id="A0A372GEA3"/>
<keyword evidence="2" id="KW-1133">Transmembrane helix</keyword>
<feature type="region of interest" description="Disordered" evidence="1">
    <location>
        <begin position="132"/>
        <end position="201"/>
    </location>
</feature>
<feature type="transmembrane region" description="Helical" evidence="2">
    <location>
        <begin position="229"/>
        <end position="250"/>
    </location>
</feature>
<keyword evidence="2" id="KW-0812">Transmembrane</keyword>
<sequence>MREALPGPWSSAGAVCGVLAVAFAVVGLPGGAVRADARADTTCRDDDGWWCLYGKPDLKDGGGLIATNNPDTDLKMNENWSFFNDATRSASNRTSSFVGLYDDIEFRGMMACLPPGTWVGGLRAGVSSLRIHPGRDEACTGPRSEALPRPVRFDQETEPTPEGVEETGKREAPKSPSVKPKPTKKPVKPSASPELDLPPMVAPSSLLPQAPPLAVPRAAAGKDDGVPPALAIAVVAFLALAGLGIGGWLFGRRRYGAGPVPRTATDPGAIFRVHHALLCLADWCEQDGRDVPRVRAVTIDATEVTLHLAASDVEAPGPWRVAPGGRTWHLFFSDIDGLTIGTDRVAPYPLLVLVRPGMWLNLAAFPGPVALTGHRKAARGAAVTLARRLRESPWREGVRVRTVGFPPEASVEAEAGTELARVVFINDGMQVPGKIPPGSAVVAVGRPDGAGTVWRVRFGGSVVPPAEVFGKSPDRTPVGVGTQGSGPHADGSGSDGSGSDGSASDGTGGGDG</sequence>
<comment type="caution">
    <text evidence="3">The sequence shown here is derived from an EMBL/GenBank/DDBJ whole genome shotgun (WGS) entry which is preliminary data.</text>
</comment>
<evidence type="ECO:0000256" key="1">
    <source>
        <dbReference type="SAM" id="MobiDB-lite"/>
    </source>
</evidence>
<dbReference type="EMBL" id="QVNQ01000006">
    <property type="protein sequence ID" value="RFS83449.1"/>
    <property type="molecule type" value="Genomic_DNA"/>
</dbReference>
<accession>A0A372GEA3</accession>
<feature type="compositionally biased region" description="Acidic residues" evidence="1">
    <location>
        <begin position="156"/>
        <end position="165"/>
    </location>
</feature>
<dbReference type="Pfam" id="PF03995">
    <property type="entry name" value="Inhibitor_I36"/>
    <property type="match status" value="1"/>
</dbReference>
<keyword evidence="2" id="KW-0472">Membrane</keyword>
<dbReference type="Gene3D" id="2.60.20.10">
    <property type="entry name" value="Crystallins"/>
    <property type="match status" value="1"/>
</dbReference>
<reference evidence="3 4" key="1">
    <citation type="submission" date="2018-08" db="EMBL/GenBank/DDBJ databases">
        <title>Actinomadura spongicola sp. nov., isolated from marine sponge Leucetta chagosensis.</title>
        <authorList>
            <person name="Li L."/>
            <person name="Lin H.W."/>
        </authorList>
    </citation>
    <scope>NUCLEOTIDE SEQUENCE [LARGE SCALE GENOMIC DNA]</scope>
    <source>
        <strain evidence="3 4">LHW52907</strain>
    </source>
</reference>
<organism evidence="3 4">
    <name type="scientific">Actinomadura spongiicola</name>
    <dbReference type="NCBI Taxonomy" id="2303421"/>
    <lineage>
        <taxon>Bacteria</taxon>
        <taxon>Bacillati</taxon>
        <taxon>Actinomycetota</taxon>
        <taxon>Actinomycetes</taxon>
        <taxon>Streptosporangiales</taxon>
        <taxon>Thermomonosporaceae</taxon>
        <taxon>Actinomadura</taxon>
    </lineage>
</organism>
<evidence type="ECO:0000256" key="2">
    <source>
        <dbReference type="SAM" id="Phobius"/>
    </source>
</evidence>
<dbReference type="RefSeq" id="WP_117401281.1">
    <property type="nucleotide sequence ID" value="NZ_QVNQ01000006.1"/>
</dbReference>
<evidence type="ECO:0000313" key="3">
    <source>
        <dbReference type="EMBL" id="RFS83449.1"/>
    </source>
</evidence>
<name>A0A372GEA3_9ACTN</name>
<feature type="region of interest" description="Disordered" evidence="1">
    <location>
        <begin position="464"/>
        <end position="512"/>
    </location>
</feature>
<evidence type="ECO:0000313" key="4">
    <source>
        <dbReference type="Proteomes" id="UP000262882"/>
    </source>
</evidence>
<dbReference type="Proteomes" id="UP000262882">
    <property type="component" value="Unassembled WGS sequence"/>
</dbReference>
<keyword evidence="4" id="KW-1185">Reference proteome</keyword>
<protein>
    <recommendedName>
        <fullName evidence="5">Peptidase inhibitor family I36</fullName>
    </recommendedName>
</protein>
<evidence type="ECO:0008006" key="5">
    <source>
        <dbReference type="Google" id="ProtNLM"/>
    </source>
</evidence>
<proteinExistence type="predicted"/>
<gene>
    <name evidence="3" type="ORF">D0T12_20590</name>
</gene>